<dbReference type="SUPFAM" id="SSF55729">
    <property type="entry name" value="Acyl-CoA N-acyltransferases (Nat)"/>
    <property type="match status" value="2"/>
</dbReference>
<dbReference type="Pfam" id="PF00583">
    <property type="entry name" value="Acetyltransf_1"/>
    <property type="match status" value="2"/>
</dbReference>
<sequence length="284" mass="31662">MVRPVAQGDLPQILDLLRWMDRDPARRVLVPDARVLEELFWEVEGGWVLANGARLEGYAALYPFWEGGALEGPLVRGAGGEALVEALVREAERRGYRVLYAFPAEANAPTRALLERCGFSALHTTYFFVTGPRELGFAPPEGVRLEHVRAVDPEVYRALYRQCEDGWSLRLSWSDAELLAHFAREDVALWIAYRDQHPVGMVELEVAPQEAEVAYIGVVPEARGSGIGRALLACAARHAFAQAGVTALRVRAHDHEKSAIELYERLGFTLEEAVVTYARELEAR</sequence>
<organism evidence="4 5">
    <name type="scientific">Marinithermus hydrothermalis (strain DSM 14884 / JCM 11576 / T1)</name>
    <dbReference type="NCBI Taxonomy" id="869210"/>
    <lineage>
        <taxon>Bacteria</taxon>
        <taxon>Thermotogati</taxon>
        <taxon>Deinococcota</taxon>
        <taxon>Deinococci</taxon>
        <taxon>Thermales</taxon>
        <taxon>Thermaceae</taxon>
        <taxon>Marinithermus</taxon>
    </lineage>
</organism>
<feature type="domain" description="N-acetyltransferase" evidence="3">
    <location>
        <begin position="146"/>
        <end position="284"/>
    </location>
</feature>
<dbReference type="PROSITE" id="PS51186">
    <property type="entry name" value="GNAT"/>
    <property type="match status" value="2"/>
</dbReference>
<dbReference type="InterPro" id="IPR050832">
    <property type="entry name" value="Bact_Acetyltransf"/>
</dbReference>
<dbReference type="PANTHER" id="PTHR43877:SF2">
    <property type="entry name" value="AMINOALKYLPHOSPHONATE N-ACETYLTRANSFERASE-RELATED"/>
    <property type="match status" value="1"/>
</dbReference>
<name>F2NKY3_MARHT</name>
<dbReference type="EMBL" id="CP002630">
    <property type="protein sequence ID" value="AEB11172.1"/>
    <property type="molecule type" value="Genomic_DNA"/>
</dbReference>
<dbReference type="RefSeq" id="WP_013703227.1">
    <property type="nucleotide sequence ID" value="NC_015387.1"/>
</dbReference>
<dbReference type="AlphaFoldDB" id="F2NKY3"/>
<dbReference type="InterPro" id="IPR016181">
    <property type="entry name" value="Acyl_CoA_acyltransferase"/>
</dbReference>
<dbReference type="eggNOG" id="COG0456">
    <property type="taxonomic scope" value="Bacteria"/>
</dbReference>
<evidence type="ECO:0000313" key="4">
    <source>
        <dbReference type="EMBL" id="AEB11172.1"/>
    </source>
</evidence>
<evidence type="ECO:0000256" key="1">
    <source>
        <dbReference type="ARBA" id="ARBA00022679"/>
    </source>
</evidence>
<evidence type="ECO:0000259" key="3">
    <source>
        <dbReference type="PROSITE" id="PS51186"/>
    </source>
</evidence>
<dbReference type="Gene3D" id="3.40.630.30">
    <property type="match status" value="2"/>
</dbReference>
<dbReference type="InterPro" id="IPR000182">
    <property type="entry name" value="GNAT_dom"/>
</dbReference>
<feature type="domain" description="N-acetyltransferase" evidence="3">
    <location>
        <begin position="1"/>
        <end position="146"/>
    </location>
</feature>
<dbReference type="OrthoDB" id="5319888at2"/>
<protein>
    <submittedName>
        <fullName evidence="4">GCN5-related N-acetyltransferase</fullName>
    </submittedName>
</protein>
<keyword evidence="1" id="KW-0808">Transferase</keyword>
<proteinExistence type="predicted"/>
<dbReference type="HOGENOM" id="CLU_989849_0_0_0"/>
<accession>F2NKY3</accession>
<evidence type="ECO:0000256" key="2">
    <source>
        <dbReference type="ARBA" id="ARBA00023315"/>
    </source>
</evidence>
<reference evidence="4 5" key="1">
    <citation type="journal article" date="2012" name="Stand. Genomic Sci.">
        <title>Complete genome sequence of the aerobic, heterotroph Marinithermus hydrothermalis type strain (T1(T)) from a deep-sea hydrothermal vent chimney.</title>
        <authorList>
            <person name="Copeland A."/>
            <person name="Gu W."/>
            <person name="Yasawong M."/>
            <person name="Lapidus A."/>
            <person name="Lucas S."/>
            <person name="Deshpande S."/>
            <person name="Pagani I."/>
            <person name="Tapia R."/>
            <person name="Cheng J.F."/>
            <person name="Goodwin L.A."/>
            <person name="Pitluck S."/>
            <person name="Liolios K."/>
            <person name="Ivanova N."/>
            <person name="Mavromatis K."/>
            <person name="Mikhailova N."/>
            <person name="Pati A."/>
            <person name="Chen A."/>
            <person name="Palaniappan K."/>
            <person name="Land M."/>
            <person name="Pan C."/>
            <person name="Brambilla E.M."/>
            <person name="Rohde M."/>
            <person name="Tindall B.J."/>
            <person name="Sikorski J."/>
            <person name="Goker M."/>
            <person name="Detter J.C."/>
            <person name="Bristow J."/>
            <person name="Eisen J.A."/>
            <person name="Markowitz V."/>
            <person name="Hugenholtz P."/>
            <person name="Kyrpides N.C."/>
            <person name="Klenk H.P."/>
            <person name="Woyke T."/>
        </authorList>
    </citation>
    <scope>NUCLEOTIDE SEQUENCE [LARGE SCALE GENOMIC DNA]</scope>
    <source>
        <strain evidence="5">DSM 14884 / JCM 11576 / T1</strain>
    </source>
</reference>
<dbReference type="CDD" id="cd04301">
    <property type="entry name" value="NAT_SF"/>
    <property type="match status" value="1"/>
</dbReference>
<dbReference type="PANTHER" id="PTHR43877">
    <property type="entry name" value="AMINOALKYLPHOSPHONATE N-ACETYLTRANSFERASE-RELATED-RELATED"/>
    <property type="match status" value="1"/>
</dbReference>
<gene>
    <name evidence="4" type="ordered locus">Marky_0420</name>
</gene>
<dbReference type="GO" id="GO:0016747">
    <property type="term" value="F:acyltransferase activity, transferring groups other than amino-acyl groups"/>
    <property type="evidence" value="ECO:0007669"/>
    <property type="project" value="InterPro"/>
</dbReference>
<keyword evidence="2" id="KW-0012">Acyltransferase</keyword>
<dbReference type="KEGG" id="mhd:Marky_0420"/>
<dbReference type="Proteomes" id="UP000007030">
    <property type="component" value="Chromosome"/>
</dbReference>
<keyword evidence="5" id="KW-1185">Reference proteome</keyword>
<dbReference type="STRING" id="869210.Marky_0420"/>
<evidence type="ECO:0000313" key="5">
    <source>
        <dbReference type="Proteomes" id="UP000007030"/>
    </source>
</evidence>